<dbReference type="PATRIC" id="fig|449216.3.peg.228"/>
<organism evidence="1 2">
    <name type="scientific">Rickettsia prowazekii (strain Rp22)</name>
    <dbReference type="NCBI Taxonomy" id="449216"/>
    <lineage>
        <taxon>Bacteria</taxon>
        <taxon>Pseudomonadati</taxon>
        <taxon>Pseudomonadota</taxon>
        <taxon>Alphaproteobacteria</taxon>
        <taxon>Rickettsiales</taxon>
        <taxon>Rickettsiaceae</taxon>
        <taxon>Rickettsieae</taxon>
        <taxon>Rickettsia</taxon>
        <taxon>typhus group</taxon>
    </lineage>
</organism>
<evidence type="ECO:0000313" key="2">
    <source>
        <dbReference type="Proteomes" id="UP000006931"/>
    </source>
</evidence>
<reference evidence="1 2" key="1">
    <citation type="journal article" date="2010" name="Genome Res.">
        <title>Genomic, proteomic, and transcriptomic analysis of virulent and avirulent Rickettsia prowazekii reveals its adaptive mutation capabilities.</title>
        <authorList>
            <person name="Bechah Y."/>
            <person name="El Karkouri K."/>
            <person name="Mediannikov O."/>
            <person name="Leroy Q."/>
            <person name="Pelletier N."/>
            <person name="Robert C."/>
            <person name="Medigue C."/>
            <person name="Mege J.L."/>
            <person name="Raoult D."/>
        </authorList>
    </citation>
    <scope>NUCLEOTIDE SEQUENCE [LARGE SCALE GENOMIC DNA]</scope>
    <source>
        <strain evidence="1 2">Rp22</strain>
    </source>
</reference>
<gene>
    <name evidence="1" type="ordered locus">rpr22_CDS218</name>
</gene>
<dbReference type="HOGENOM" id="CLU_698062_0_0_5"/>
<name>D5AWE6_RICPP</name>
<dbReference type="Proteomes" id="UP000006931">
    <property type="component" value="Chromosome"/>
</dbReference>
<dbReference type="SMR" id="D5AWE6"/>
<evidence type="ECO:0000313" key="1">
    <source>
        <dbReference type="EMBL" id="ADE29735.1"/>
    </source>
</evidence>
<proteinExistence type="predicted"/>
<dbReference type="EMBL" id="CP001584">
    <property type="protein sequence ID" value="ADE29735.1"/>
    <property type="molecule type" value="Genomic_DNA"/>
</dbReference>
<accession>D5AWE6</accession>
<dbReference type="GeneID" id="57569351"/>
<sequence>MYIMNFSSFHGLNTEQQTTLKRLLIKLGSFTKSLKINVTDLENHLFYIVQNSLDELLHTENIDTEKITTFFNITLQESLNILSRELDRTYQEQLEKKDIFLFDGVIIEKCLNVLEQVLKFQKELDTLYPRASHKIIKSLENIIVMVIASQIPILGIFIQISETLKKVNNLIDYKKLLPKITRFHNEITEIIRDVTSNKQLKNIFKKATKVATILEISKESARKVIEIANKNPNNSASFENVVKAAKTIPKSKDEVEEKIAELKSNIESTIPKNINIDKLNSINNTISYHINETKTELLKVLNPEASFAEKIESLCKAAAKAMTIVGHIKEILGVVPGSKQLGTVISLAIKSNLLPPPVFTITKLAPDITKLVNIGKAVVIMLSKIHNLTQQHGRANSV</sequence>
<protein>
    <submittedName>
        <fullName evidence="1">Uncharacterized protein</fullName>
    </submittedName>
</protein>
<dbReference type="KEGG" id="rpq:rpr22_CDS218"/>
<dbReference type="RefSeq" id="WP_004598572.1">
    <property type="nucleotide sequence ID" value="NC_017560.1"/>
</dbReference>
<dbReference type="AlphaFoldDB" id="D5AWE6"/>